<dbReference type="Gene3D" id="1.10.510.10">
    <property type="entry name" value="Transferase(Phosphotransferase) domain 1"/>
    <property type="match status" value="1"/>
</dbReference>
<proteinExistence type="predicted"/>
<name>A0A0N1NYX0_9EURO</name>
<protein>
    <recommendedName>
        <fullName evidence="2">DUF7580 domain-containing protein</fullName>
    </recommendedName>
</protein>
<dbReference type="Proteomes" id="UP000038010">
    <property type="component" value="Unassembled WGS sequence"/>
</dbReference>
<sequence length="1313" mass="143908">MAFFRGAAAGQGPFQRLTKLYYDTKQTYESAMTSMNAKEALESAPTGNTGPDFESDENIRELKRDFQVQQDRLLAWGINWSESGEDTSSFRQGGEKGAMMEKDIDRQIEKADLGEVVASIMNQIKGLLDQSGKLMHPERYESVARNRGEVAPNAEWNAHEVQTSRALLEQLTTCIDLLYSLSEGRQSESAGGKEKERESKRQKSRGLEDDIEEAYYGARREQSPKGMESTGHLGGQWEHALYVEYAHIDFDNGVVHRELDPPPYDIDSSIQAESQARRVGVLRDSNKPVLVDFVTKDVPPYVIGASDDVYEMHELGEKLTKQRKSLSWCGHLRLLGFTVSPKGPNRTSKPTGSPNAGAAVTASAQQESHQPNLEDRFKLAYNLIVSVLGYFANGDSHRHINSGNVLLIGKEATHQAKAKIDIRCPFIVQPCQDLVGKAKSDEPLSSTIYRHPSHNVQNTDSIVPAHDLYSLGLMLLEIGLWKPLTMLWKPKYDRRIFMERVQRIYSSKLASKCGSKYMRLVQRCLHAPAELLEREQPEQAGALLLEVAKEMRLCCALDEEGMPPISDLETFELLIIEQMVKTDDAQTAQGRGTSDVPPVPLADRQYSGTTKASSDAVRRKPIPLPSVSVPAEVKPERKKKRSTSHSLKKWPELPIDQEDLNQWNNLLMPRLRKILEDALNESPESCSVSLMKIGASPETAKTTVCIQCQHADRVHEVLRKRCRLKKGWGMIILKGDVHRSGCKPRRSGGRKKAPRKPKEQKFQPKPSCGASIGAFRDSEHLPPCSFGGTILVDGEPFGMTVHHMLDAPSDSEDEEEEYSSEEEESKPRRSAGRQVSRAEMNATLTSVPRLPHMESSTQLASDSELDLSPDEDEDDDILSDTESEASTIRPDYAITDDSGTDHWFLDDSSDTTTPSLIDDDFSDEEDDDIDDNASIGDKPAVTPYSLESEELCVTQPAIDDVDEDFFPDEDDRDEDHLLSHTFGKVHASSGIRRVVRGALKHEVDWALIRIDDERLDVGNLISASFSASNSPKKPGQPCKVPGSVEASAAAKQARENLPMLTSITPANKMSALPVACHARSSGYTNGRISQAMCLVKLHGRHSFSYSWCVDSTPRRPTVPSSALTRGGNGNPQRSIAALPSTATMHNKPNQSQPPTSSSNTSASVSGGILGIPGDSGAWIYNPNTGELAGHVLAYGERMKQAYIAPMEVLFEDIKARLGAAQVGLPGGGGVGVAADGADENALAARTAVAGVSGLTEGLKRIEINRESMGSVSTSTEGKGQQDVVVTVAGKRRDQNEVGILSVAQGVAMGARIS</sequence>
<reference evidence="3 4" key="1">
    <citation type="submission" date="2015-06" db="EMBL/GenBank/DDBJ databases">
        <title>Draft genome of the ant-associated black yeast Phialophora attae CBS 131958.</title>
        <authorList>
            <person name="Moreno L.F."/>
            <person name="Stielow B.J."/>
            <person name="de Hoog S."/>
            <person name="Vicente V.A."/>
            <person name="Weiss V.A."/>
            <person name="de Vries M."/>
            <person name="Cruz L.M."/>
            <person name="Souza E.M."/>
        </authorList>
    </citation>
    <scope>NUCLEOTIDE SEQUENCE [LARGE SCALE GENOMIC DNA]</scope>
    <source>
        <strain evidence="3 4">CBS 131958</strain>
    </source>
</reference>
<dbReference type="VEuPathDB" id="FungiDB:AB675_5021"/>
<dbReference type="EMBL" id="LFJN01000015">
    <property type="protein sequence ID" value="KPI39296.1"/>
    <property type="molecule type" value="Genomic_DNA"/>
</dbReference>
<gene>
    <name evidence="3" type="ORF">AB675_5021</name>
</gene>
<dbReference type="RefSeq" id="XP_017999259.1">
    <property type="nucleotide sequence ID" value="XM_018145202.1"/>
</dbReference>
<feature type="region of interest" description="Disordered" evidence="1">
    <location>
        <begin position="584"/>
        <end position="648"/>
    </location>
</feature>
<dbReference type="STRING" id="1664694.A0A0N1NYX0"/>
<evidence type="ECO:0000313" key="4">
    <source>
        <dbReference type="Proteomes" id="UP000038010"/>
    </source>
</evidence>
<feature type="compositionally biased region" description="Low complexity" evidence="1">
    <location>
        <begin position="1149"/>
        <end position="1165"/>
    </location>
</feature>
<feature type="compositionally biased region" description="Acidic residues" evidence="1">
    <location>
        <begin position="917"/>
        <end position="931"/>
    </location>
</feature>
<feature type="region of interest" description="Disordered" evidence="1">
    <location>
        <begin position="185"/>
        <end position="211"/>
    </location>
</feature>
<evidence type="ECO:0000256" key="1">
    <source>
        <dbReference type="SAM" id="MobiDB-lite"/>
    </source>
</evidence>
<feature type="region of interest" description="Disordered" evidence="1">
    <location>
        <begin position="340"/>
        <end position="369"/>
    </location>
</feature>
<feature type="compositionally biased region" description="Polar residues" evidence="1">
    <location>
        <begin position="345"/>
        <end position="354"/>
    </location>
</feature>
<organism evidence="3 4">
    <name type="scientific">Cyphellophora attinorum</name>
    <dbReference type="NCBI Taxonomy" id="1664694"/>
    <lineage>
        <taxon>Eukaryota</taxon>
        <taxon>Fungi</taxon>
        <taxon>Dikarya</taxon>
        <taxon>Ascomycota</taxon>
        <taxon>Pezizomycotina</taxon>
        <taxon>Eurotiomycetes</taxon>
        <taxon>Chaetothyriomycetidae</taxon>
        <taxon>Chaetothyriales</taxon>
        <taxon>Cyphellophoraceae</taxon>
        <taxon>Cyphellophora</taxon>
    </lineage>
</organism>
<feature type="compositionally biased region" description="Basic residues" evidence="1">
    <location>
        <begin position="636"/>
        <end position="648"/>
    </location>
</feature>
<dbReference type="PANTHER" id="PTHR37542:SF2">
    <property type="entry name" value="PROTEIN KINASE DOMAIN-CONTAINING PROTEIN"/>
    <property type="match status" value="1"/>
</dbReference>
<dbReference type="InterPro" id="IPR056002">
    <property type="entry name" value="DUF7580"/>
</dbReference>
<feature type="compositionally biased region" description="Acidic residues" evidence="1">
    <location>
        <begin position="863"/>
        <end position="883"/>
    </location>
</feature>
<keyword evidence="4" id="KW-1185">Reference proteome</keyword>
<accession>A0A0N1NYX0</accession>
<comment type="caution">
    <text evidence="3">The sequence shown here is derived from an EMBL/GenBank/DDBJ whole genome shotgun (WGS) entry which is preliminary data.</text>
</comment>
<feature type="compositionally biased region" description="Acidic residues" evidence="1">
    <location>
        <begin position="809"/>
        <end position="824"/>
    </location>
</feature>
<feature type="region of interest" description="Disordered" evidence="1">
    <location>
        <begin position="1112"/>
        <end position="1166"/>
    </location>
</feature>
<dbReference type="Pfam" id="PF24476">
    <property type="entry name" value="DUF7580"/>
    <property type="match status" value="1"/>
</dbReference>
<feature type="region of interest" description="Disordered" evidence="1">
    <location>
        <begin position="801"/>
        <end position="937"/>
    </location>
</feature>
<evidence type="ECO:0000313" key="3">
    <source>
        <dbReference type="EMBL" id="KPI39296.1"/>
    </source>
</evidence>
<feature type="compositionally biased region" description="Basic residues" evidence="1">
    <location>
        <begin position="740"/>
        <end position="755"/>
    </location>
</feature>
<feature type="compositionally biased region" description="Basic and acidic residues" evidence="1">
    <location>
        <begin position="191"/>
        <end position="208"/>
    </location>
</feature>
<feature type="region of interest" description="Disordered" evidence="1">
    <location>
        <begin position="739"/>
        <end position="774"/>
    </location>
</feature>
<evidence type="ECO:0000259" key="2">
    <source>
        <dbReference type="Pfam" id="PF24476"/>
    </source>
</evidence>
<dbReference type="OrthoDB" id="5418235at2759"/>
<dbReference type="PANTHER" id="PTHR37542">
    <property type="entry name" value="HELO DOMAIN-CONTAINING PROTEIN-RELATED"/>
    <property type="match status" value="1"/>
</dbReference>
<dbReference type="GeneID" id="28737082"/>
<feature type="domain" description="DUF7580" evidence="2">
    <location>
        <begin position="366"/>
        <end position="536"/>
    </location>
</feature>